<evidence type="ECO:0000313" key="2">
    <source>
        <dbReference type="EMBL" id="CAK9037704.1"/>
    </source>
</evidence>
<feature type="compositionally biased region" description="Basic and acidic residues" evidence="1">
    <location>
        <begin position="55"/>
        <end position="74"/>
    </location>
</feature>
<organism evidence="2 3">
    <name type="scientific">Durusdinium trenchii</name>
    <dbReference type="NCBI Taxonomy" id="1381693"/>
    <lineage>
        <taxon>Eukaryota</taxon>
        <taxon>Sar</taxon>
        <taxon>Alveolata</taxon>
        <taxon>Dinophyceae</taxon>
        <taxon>Suessiales</taxon>
        <taxon>Symbiodiniaceae</taxon>
        <taxon>Durusdinium</taxon>
    </lineage>
</organism>
<dbReference type="EMBL" id="CAXAMM010015953">
    <property type="protein sequence ID" value="CAK9037704.1"/>
    <property type="molecule type" value="Genomic_DNA"/>
</dbReference>
<comment type="caution">
    <text evidence="2">The sequence shown here is derived from an EMBL/GenBank/DDBJ whole genome shotgun (WGS) entry which is preliminary data.</text>
</comment>
<accession>A0ABP0LHZ2</accession>
<protein>
    <submittedName>
        <fullName evidence="2">Uncharacterized protein</fullName>
    </submittedName>
</protein>
<feature type="compositionally biased region" description="Low complexity" evidence="1">
    <location>
        <begin position="101"/>
        <end position="131"/>
    </location>
</feature>
<keyword evidence="3" id="KW-1185">Reference proteome</keyword>
<sequence length="181" mass="20277">SAQVDQSEVRQVFAIEDAKRNHHLYNEEMQVLSQMAIGNYFLRQQQGFEVVQKAKEDEKLRRRQVKEGSKERLPGTKQPLAVSQAWQEHQAPAASSSRVEAAPGAAPHAAPAAPKRKTLLPGSLSGGSSSSFTAREGLRKEQAPKGQVQRHFDDADFEPQFRIPEMRPSMRSYRPSHFDDA</sequence>
<evidence type="ECO:0000256" key="1">
    <source>
        <dbReference type="SAM" id="MobiDB-lite"/>
    </source>
</evidence>
<proteinExistence type="predicted"/>
<name>A0ABP0LHZ2_9DINO</name>
<reference evidence="2 3" key="1">
    <citation type="submission" date="2024-02" db="EMBL/GenBank/DDBJ databases">
        <authorList>
            <person name="Chen Y."/>
            <person name="Shah S."/>
            <person name="Dougan E. K."/>
            <person name="Thang M."/>
            <person name="Chan C."/>
        </authorList>
    </citation>
    <scope>NUCLEOTIDE SEQUENCE [LARGE SCALE GENOMIC DNA]</scope>
</reference>
<evidence type="ECO:0000313" key="3">
    <source>
        <dbReference type="Proteomes" id="UP001642464"/>
    </source>
</evidence>
<dbReference type="Proteomes" id="UP001642464">
    <property type="component" value="Unassembled WGS sequence"/>
</dbReference>
<feature type="non-terminal residue" evidence="2">
    <location>
        <position position="1"/>
    </location>
</feature>
<feature type="region of interest" description="Disordered" evidence="1">
    <location>
        <begin position="55"/>
        <end position="181"/>
    </location>
</feature>
<gene>
    <name evidence="2" type="ORF">SCF082_LOCUS22287</name>
</gene>